<dbReference type="InterPro" id="IPR000276">
    <property type="entry name" value="GPCR_Rhodpsn"/>
</dbReference>
<dbReference type="PRINTS" id="PR00657">
    <property type="entry name" value="CCCHEMOKINER"/>
</dbReference>
<keyword evidence="10" id="KW-0807">Transducer</keyword>
<comment type="subcellular location">
    <subcellularLocation>
        <location evidence="1">Cell membrane</location>
        <topology evidence="1">Multi-pass membrane protein</topology>
    </subcellularLocation>
</comment>
<dbReference type="PROSITE" id="PS50262">
    <property type="entry name" value="G_PROTEIN_RECEP_F1_2"/>
    <property type="match status" value="1"/>
</dbReference>
<evidence type="ECO:0000256" key="6">
    <source>
        <dbReference type="ARBA" id="ARBA00023136"/>
    </source>
</evidence>
<evidence type="ECO:0000256" key="9">
    <source>
        <dbReference type="ARBA" id="ARBA00023180"/>
    </source>
</evidence>
<dbReference type="GO" id="GO:0007204">
    <property type="term" value="P:positive regulation of cytosolic calcium ion concentration"/>
    <property type="evidence" value="ECO:0000318"/>
    <property type="project" value="GO_Central"/>
</dbReference>
<dbReference type="GeneTree" id="ENSGT01020000230359"/>
<keyword evidence="2" id="KW-1003">Cell membrane</keyword>
<feature type="transmembrane region" description="Helical" evidence="14">
    <location>
        <begin position="266"/>
        <end position="283"/>
    </location>
</feature>
<feature type="transmembrane region" description="Helical" evidence="14">
    <location>
        <begin position="169"/>
        <end position="188"/>
    </location>
</feature>
<keyword evidence="7" id="KW-1015">Disulfide bond</keyword>
<keyword evidence="6 14" id="KW-0472">Membrane</keyword>
<dbReference type="GO" id="GO:0019957">
    <property type="term" value="F:C-C chemokine binding"/>
    <property type="evidence" value="ECO:0000318"/>
    <property type="project" value="GO_Central"/>
</dbReference>
<evidence type="ECO:0000256" key="2">
    <source>
        <dbReference type="ARBA" id="ARBA00022475"/>
    </source>
</evidence>
<dbReference type="GO" id="GO:0019722">
    <property type="term" value="P:calcium-mediated signaling"/>
    <property type="evidence" value="ECO:0000318"/>
    <property type="project" value="GO_Central"/>
</dbReference>
<dbReference type="GO" id="GO:0006955">
    <property type="term" value="P:immune response"/>
    <property type="evidence" value="ECO:0000318"/>
    <property type="project" value="GO_Central"/>
</dbReference>
<proteinExistence type="predicted"/>
<dbReference type="SUPFAM" id="SSF81321">
    <property type="entry name" value="Family A G protein-coupled receptor-like"/>
    <property type="match status" value="1"/>
</dbReference>
<organism evidence="16 17">
    <name type="scientific">Equus caballus</name>
    <name type="common">Horse</name>
    <dbReference type="NCBI Taxonomy" id="9796"/>
    <lineage>
        <taxon>Eukaryota</taxon>
        <taxon>Metazoa</taxon>
        <taxon>Chordata</taxon>
        <taxon>Craniata</taxon>
        <taxon>Vertebrata</taxon>
        <taxon>Euteleostomi</taxon>
        <taxon>Mammalia</taxon>
        <taxon>Eutheria</taxon>
        <taxon>Laurasiatheria</taxon>
        <taxon>Perissodactyla</taxon>
        <taxon>Equidae</taxon>
        <taxon>Equus</taxon>
    </lineage>
</organism>
<gene>
    <name evidence="16" type="primary">CCRL2</name>
</gene>
<dbReference type="GO" id="GO:0009897">
    <property type="term" value="C:external side of plasma membrane"/>
    <property type="evidence" value="ECO:0000318"/>
    <property type="project" value="GO_Central"/>
</dbReference>
<dbReference type="InterPro" id="IPR017452">
    <property type="entry name" value="GPCR_Rhodpsn_7TM"/>
</dbReference>
<accession>A0A9L0SXR1</accession>
<dbReference type="Pfam" id="PF00001">
    <property type="entry name" value="7tm_1"/>
    <property type="match status" value="1"/>
</dbReference>
<reference evidence="16" key="2">
    <citation type="submission" date="2025-08" db="UniProtKB">
        <authorList>
            <consortium name="Ensembl"/>
        </authorList>
    </citation>
    <scope>IDENTIFICATION</scope>
    <source>
        <strain evidence="16">Thoroughbred</strain>
    </source>
</reference>
<reference evidence="16" key="3">
    <citation type="submission" date="2025-09" db="UniProtKB">
        <authorList>
            <consortium name="Ensembl"/>
        </authorList>
    </citation>
    <scope>IDENTIFICATION</scope>
    <source>
        <strain evidence="16">Thoroughbred</strain>
    </source>
</reference>
<evidence type="ECO:0000256" key="13">
    <source>
        <dbReference type="SAM" id="MobiDB-lite"/>
    </source>
</evidence>
<evidence type="ECO:0000256" key="10">
    <source>
        <dbReference type="ARBA" id="ARBA00023224"/>
    </source>
</evidence>
<dbReference type="PANTHER" id="PTHR10489:SF655">
    <property type="entry name" value="C-C CHEMOKINE RECEPTOR-LIKE 2"/>
    <property type="match status" value="1"/>
</dbReference>
<sequence>MGLGGMLQFLSDSFLHNGGQDRLFRRKPVFQRSGPFPQRLGWWLGGPSPQELGQAGSQKMANYTSTPEDEYDVLIEDDLNNKIEQCDQYDTKILSAKLVPALYTVVFLLGLLDNLLVVLILVKHKGLKRVENIYFLNLAVSNLCFLLTLPFWAHSATHGGILGDPKCQILVALSSVGLYSEAFFNALLTVQRCLVFFDMETLSSVPRGIITSVLAWGIAILVSLPELVFYEPQVESQKYKCFFGKPHFLPADETFWKHFLTLRTNIFGLLFPLFVFIFCYVRMRKTIRFGKRRYDLYKLVFAVMVVFLLMWGPYNVALCLSTFKDYFCLQDCRHSYNLDKSVHIMKIVATTHCCVNPLLYVLLDKEFRKHLCRLGHLGNAPPQPTERCAPRTPGEEHDLSAEMQASFRQSQD</sequence>
<feature type="transmembrane region" description="Helical" evidence="14">
    <location>
        <begin position="134"/>
        <end position="153"/>
    </location>
</feature>
<feature type="transmembrane region" description="Helical" evidence="14">
    <location>
        <begin position="344"/>
        <end position="363"/>
    </location>
</feature>
<reference evidence="16 17" key="1">
    <citation type="journal article" date="2009" name="Science">
        <title>Genome sequence, comparative analysis, and population genetics of the domestic horse.</title>
        <authorList>
            <consortium name="Broad Institute Genome Sequencing Platform"/>
            <consortium name="Broad Institute Whole Genome Assembly Team"/>
            <person name="Wade C.M."/>
            <person name="Giulotto E."/>
            <person name="Sigurdsson S."/>
            <person name="Zoli M."/>
            <person name="Gnerre S."/>
            <person name="Imsland F."/>
            <person name="Lear T.L."/>
            <person name="Adelson D.L."/>
            <person name="Bailey E."/>
            <person name="Bellone R.R."/>
            <person name="Bloecker H."/>
            <person name="Distl O."/>
            <person name="Edgar R.C."/>
            <person name="Garber M."/>
            <person name="Leeb T."/>
            <person name="Mauceli E."/>
            <person name="MacLeod J.N."/>
            <person name="Penedo M.C.T."/>
            <person name="Raison J.M."/>
            <person name="Sharpe T."/>
            <person name="Vogel J."/>
            <person name="Andersson L."/>
            <person name="Antczak D.F."/>
            <person name="Biagi T."/>
            <person name="Binns M.M."/>
            <person name="Chowdhary B.P."/>
            <person name="Coleman S.J."/>
            <person name="Della Valle G."/>
            <person name="Fryc S."/>
            <person name="Guerin G."/>
            <person name="Hasegawa T."/>
            <person name="Hill E.W."/>
            <person name="Jurka J."/>
            <person name="Kiialainen A."/>
            <person name="Lindgren G."/>
            <person name="Liu J."/>
            <person name="Magnani E."/>
            <person name="Mickelson J.R."/>
            <person name="Murray J."/>
            <person name="Nergadze S.G."/>
            <person name="Onofrio R."/>
            <person name="Pedroni S."/>
            <person name="Piras M.F."/>
            <person name="Raudsepp T."/>
            <person name="Rocchi M."/>
            <person name="Roeed K.H."/>
            <person name="Ryder O.A."/>
            <person name="Searle S."/>
            <person name="Skow L."/>
            <person name="Swinburne J.E."/>
            <person name="Syvaenen A.C."/>
            <person name="Tozaki T."/>
            <person name="Valberg S.J."/>
            <person name="Vaudin M."/>
            <person name="White J.R."/>
            <person name="Zody M.C."/>
            <person name="Lander E.S."/>
            <person name="Lindblad-Toh K."/>
        </authorList>
    </citation>
    <scope>NUCLEOTIDE SEQUENCE [LARGE SCALE GENOMIC DNA]</scope>
    <source>
        <strain evidence="16 17">Thoroughbred</strain>
    </source>
</reference>
<dbReference type="Ensembl" id="ENSECAT00000097690.1">
    <property type="protein sequence ID" value="ENSECAP00000079653.1"/>
    <property type="gene ID" value="ENSECAG00000001069.3"/>
</dbReference>
<dbReference type="AlphaFoldDB" id="A0A9L0SXR1"/>
<dbReference type="GO" id="GO:0005737">
    <property type="term" value="C:cytoplasm"/>
    <property type="evidence" value="ECO:0000318"/>
    <property type="project" value="GO_Central"/>
</dbReference>
<evidence type="ECO:0000256" key="8">
    <source>
        <dbReference type="ARBA" id="ARBA00023170"/>
    </source>
</evidence>
<evidence type="ECO:0000313" key="16">
    <source>
        <dbReference type="Ensembl" id="ENSECAP00000079653.1"/>
    </source>
</evidence>
<dbReference type="GO" id="GO:0048020">
    <property type="term" value="F:CCR chemokine receptor binding"/>
    <property type="evidence" value="ECO:0007669"/>
    <property type="project" value="Ensembl"/>
</dbReference>
<keyword evidence="8" id="KW-0675">Receptor</keyword>
<feature type="domain" description="G-protein coupled receptors family 1 profile" evidence="15">
    <location>
        <begin position="113"/>
        <end position="360"/>
    </location>
</feature>
<comment type="function">
    <text evidence="11">Receptor for CCL19 and chemerin/RARRES2. Does not appear to be a signaling receptor, but may have a role in modulating chemokine-triggered immune responses by capturing and internalizing CCL19 or by presenting RARRES2 ligand to CMKLR1, a functional signaling receptor. Plays a critical role for the development of Th2 responses.</text>
</comment>
<evidence type="ECO:0000256" key="14">
    <source>
        <dbReference type="SAM" id="Phobius"/>
    </source>
</evidence>
<feature type="region of interest" description="Disordered" evidence="13">
    <location>
        <begin position="382"/>
        <end position="412"/>
    </location>
</feature>
<protein>
    <recommendedName>
        <fullName evidence="12">Chemokine C-C motif receptor-like 2</fullName>
    </recommendedName>
</protein>
<dbReference type="GO" id="GO:0016493">
    <property type="term" value="F:C-C chemokine receptor activity"/>
    <property type="evidence" value="ECO:0000318"/>
    <property type="project" value="GO_Central"/>
</dbReference>
<keyword evidence="4 14" id="KW-1133">Transmembrane helix</keyword>
<evidence type="ECO:0000256" key="1">
    <source>
        <dbReference type="ARBA" id="ARBA00004651"/>
    </source>
</evidence>
<dbReference type="PANTHER" id="PTHR10489">
    <property type="entry name" value="CELL ADHESION MOLECULE"/>
    <property type="match status" value="1"/>
</dbReference>
<dbReference type="GO" id="GO:0060326">
    <property type="term" value="P:cell chemotaxis"/>
    <property type="evidence" value="ECO:0000318"/>
    <property type="project" value="GO_Central"/>
</dbReference>
<feature type="transmembrane region" description="Helical" evidence="14">
    <location>
        <begin position="295"/>
        <end position="314"/>
    </location>
</feature>
<dbReference type="Gene3D" id="1.20.1070.10">
    <property type="entry name" value="Rhodopsin 7-helix transmembrane proteins"/>
    <property type="match status" value="1"/>
</dbReference>
<keyword evidence="9" id="KW-0325">Glycoprotein</keyword>
<keyword evidence="5" id="KW-0297">G-protein coupled receptor</keyword>
<dbReference type="PRINTS" id="PR00237">
    <property type="entry name" value="GPCRRHODOPSN"/>
</dbReference>
<dbReference type="InterPro" id="IPR050119">
    <property type="entry name" value="CCR1-9-like"/>
</dbReference>
<feature type="transmembrane region" description="Helical" evidence="14">
    <location>
        <begin position="209"/>
        <end position="230"/>
    </location>
</feature>
<evidence type="ECO:0000256" key="4">
    <source>
        <dbReference type="ARBA" id="ARBA00022989"/>
    </source>
</evidence>
<dbReference type="FunFam" id="1.20.1070.10:FF:000130">
    <property type="entry name" value="Chemokine (C-C motif) receptor 2"/>
    <property type="match status" value="1"/>
</dbReference>
<dbReference type="Proteomes" id="UP000002281">
    <property type="component" value="Chromosome 16"/>
</dbReference>
<dbReference type="CDD" id="cd15171">
    <property type="entry name" value="7tmA_CCRL2"/>
    <property type="match status" value="1"/>
</dbReference>
<keyword evidence="17" id="KW-1185">Reference proteome</keyword>
<evidence type="ECO:0000256" key="7">
    <source>
        <dbReference type="ARBA" id="ARBA00023157"/>
    </source>
</evidence>
<evidence type="ECO:0000256" key="3">
    <source>
        <dbReference type="ARBA" id="ARBA00022692"/>
    </source>
</evidence>
<evidence type="ECO:0000256" key="11">
    <source>
        <dbReference type="ARBA" id="ARBA00053413"/>
    </source>
</evidence>
<evidence type="ECO:0000313" key="17">
    <source>
        <dbReference type="Proteomes" id="UP000002281"/>
    </source>
</evidence>
<feature type="transmembrane region" description="Helical" evidence="14">
    <location>
        <begin position="101"/>
        <end position="122"/>
    </location>
</feature>
<evidence type="ECO:0000256" key="5">
    <source>
        <dbReference type="ARBA" id="ARBA00023040"/>
    </source>
</evidence>
<name>A0A9L0SXR1_HORSE</name>
<evidence type="ECO:0000259" key="15">
    <source>
        <dbReference type="PROSITE" id="PS50262"/>
    </source>
</evidence>
<evidence type="ECO:0000256" key="12">
    <source>
        <dbReference type="ARBA" id="ARBA00073564"/>
    </source>
</evidence>
<dbReference type="GO" id="GO:0006954">
    <property type="term" value="P:inflammatory response"/>
    <property type="evidence" value="ECO:0000318"/>
    <property type="project" value="GO_Central"/>
</dbReference>
<dbReference type="InterPro" id="IPR000355">
    <property type="entry name" value="Chemokine_rcpt"/>
</dbReference>
<keyword evidence="3 14" id="KW-0812">Transmembrane</keyword>